<dbReference type="SUPFAM" id="SSF51735">
    <property type="entry name" value="NAD(P)-binding Rossmann-fold domains"/>
    <property type="match status" value="1"/>
</dbReference>
<accession>A0A2W5WZM0</accession>
<dbReference type="InterPro" id="IPR036291">
    <property type="entry name" value="NAD(P)-bd_dom_sf"/>
</dbReference>
<comment type="similarity">
    <text evidence="1 3">Belongs to the short-chain dehydrogenases/reductases (SDR) family.</text>
</comment>
<keyword evidence="2" id="KW-0560">Oxidoreductase</keyword>
<reference evidence="4 5" key="1">
    <citation type="submission" date="2018-06" db="EMBL/GenBank/DDBJ databases">
        <title>Whole genome sequencing of a novel hydrocarbon degrading bacterial strain, PW21 isolated from oil contaminated produced water sample.</title>
        <authorList>
            <person name="Nagkirti P."/>
            <person name="Shaikh A."/>
            <person name="Gowdaman V."/>
            <person name="Engineer A.E."/>
            <person name="Dagar S."/>
            <person name="Dhakephalkar P.K."/>
        </authorList>
    </citation>
    <scope>NUCLEOTIDE SEQUENCE [LARGE SCALE GENOMIC DNA]</scope>
    <source>
        <strain evidence="4 5">PW21</strain>
    </source>
</reference>
<name>A0A2W5WZM0_9MICO</name>
<protein>
    <submittedName>
        <fullName evidence="4">Short-chain dehydrogenase</fullName>
    </submittedName>
</protein>
<sequence>MEIQGRTVVLTGATSGIGAAAARRLAQEVGLLIVQGPESEADVSDLLRELRAAGSARVEYVSADFASFAEVRRAARYVLRTTDRIDVLINNAGVAGSRSRQLTADGNERTLQVNYLALVLWSDLLVPGMRDGARIVNVSSTTHRMTSLALDDISLAHGYDPVRAYAQSKLAIVTYSTWLAGRLPRGISVVAISPGVISTALLHSMFGGGGAPVAHGAERIREAVLADVPSGTYIDDGDVVAASDDALDETAQDRLAELTRRLTA</sequence>
<evidence type="ECO:0000256" key="3">
    <source>
        <dbReference type="RuleBase" id="RU000363"/>
    </source>
</evidence>
<proteinExistence type="inferred from homology"/>
<dbReference type="InterPro" id="IPR020904">
    <property type="entry name" value="Sc_DH/Rdtase_CS"/>
</dbReference>
<dbReference type="GO" id="GO:0016491">
    <property type="term" value="F:oxidoreductase activity"/>
    <property type="evidence" value="ECO:0007669"/>
    <property type="project" value="UniProtKB-KW"/>
</dbReference>
<dbReference type="RefSeq" id="WP_111250653.1">
    <property type="nucleotide sequence ID" value="NZ_QKWH01000004.1"/>
</dbReference>
<dbReference type="InterPro" id="IPR002347">
    <property type="entry name" value="SDR_fam"/>
</dbReference>
<keyword evidence="5" id="KW-1185">Reference proteome</keyword>
<evidence type="ECO:0000256" key="2">
    <source>
        <dbReference type="ARBA" id="ARBA00023002"/>
    </source>
</evidence>
<dbReference type="Pfam" id="PF00106">
    <property type="entry name" value="adh_short"/>
    <property type="match status" value="1"/>
</dbReference>
<dbReference type="PRINTS" id="PR00081">
    <property type="entry name" value="GDHRDH"/>
</dbReference>
<dbReference type="Proteomes" id="UP000248783">
    <property type="component" value="Unassembled WGS sequence"/>
</dbReference>
<gene>
    <name evidence="4" type="ORF">DNL40_07610</name>
</gene>
<organism evidence="4 5">
    <name type="scientific">Xylanimonas oleitrophica</name>
    <dbReference type="NCBI Taxonomy" id="2607479"/>
    <lineage>
        <taxon>Bacteria</taxon>
        <taxon>Bacillati</taxon>
        <taxon>Actinomycetota</taxon>
        <taxon>Actinomycetes</taxon>
        <taxon>Micrococcales</taxon>
        <taxon>Promicromonosporaceae</taxon>
        <taxon>Xylanimonas</taxon>
    </lineage>
</organism>
<dbReference type="EMBL" id="QKWH01000004">
    <property type="protein sequence ID" value="PZR53375.1"/>
    <property type="molecule type" value="Genomic_DNA"/>
</dbReference>
<dbReference type="PANTHER" id="PTHR24320:SF148">
    <property type="entry name" value="NAD(P)-BINDING ROSSMANN-FOLD SUPERFAMILY PROTEIN"/>
    <property type="match status" value="1"/>
</dbReference>
<comment type="caution">
    <text evidence="4">The sequence shown here is derived from an EMBL/GenBank/DDBJ whole genome shotgun (WGS) entry which is preliminary data.</text>
</comment>
<dbReference type="AlphaFoldDB" id="A0A2W5WZM0"/>
<evidence type="ECO:0000313" key="5">
    <source>
        <dbReference type="Proteomes" id="UP000248783"/>
    </source>
</evidence>
<evidence type="ECO:0000256" key="1">
    <source>
        <dbReference type="ARBA" id="ARBA00006484"/>
    </source>
</evidence>
<dbReference type="PANTHER" id="PTHR24320">
    <property type="entry name" value="RETINOL DEHYDROGENASE"/>
    <property type="match status" value="1"/>
</dbReference>
<dbReference type="PROSITE" id="PS00061">
    <property type="entry name" value="ADH_SHORT"/>
    <property type="match status" value="1"/>
</dbReference>
<evidence type="ECO:0000313" key="4">
    <source>
        <dbReference type="EMBL" id="PZR53375.1"/>
    </source>
</evidence>
<dbReference type="Gene3D" id="3.40.50.720">
    <property type="entry name" value="NAD(P)-binding Rossmann-like Domain"/>
    <property type="match status" value="1"/>
</dbReference>
<dbReference type="PRINTS" id="PR00080">
    <property type="entry name" value="SDRFAMILY"/>
</dbReference>